<evidence type="ECO:0000313" key="7">
    <source>
        <dbReference type="Proteomes" id="UP000694389"/>
    </source>
</evidence>
<dbReference type="InterPro" id="IPR045058">
    <property type="entry name" value="GIMA/IAN/Toc"/>
</dbReference>
<feature type="region of interest" description="Disordered" evidence="4">
    <location>
        <begin position="281"/>
        <end position="372"/>
    </location>
</feature>
<protein>
    <submittedName>
        <fullName evidence="6">Zgc:136870</fullName>
    </submittedName>
</protein>
<dbReference type="AlphaFoldDB" id="A0A8C4E725"/>
<dbReference type="PANTHER" id="PTHR10903">
    <property type="entry name" value="GTPASE, IMAP FAMILY MEMBER-RELATED"/>
    <property type="match status" value="1"/>
</dbReference>
<feature type="compositionally biased region" description="Basic and acidic residues" evidence="4">
    <location>
        <begin position="281"/>
        <end position="308"/>
    </location>
</feature>
<dbReference type="GO" id="GO:0005525">
    <property type="term" value="F:GTP binding"/>
    <property type="evidence" value="ECO:0007669"/>
    <property type="project" value="UniProtKB-KW"/>
</dbReference>
<dbReference type="PROSITE" id="PS51720">
    <property type="entry name" value="G_AIG1"/>
    <property type="match status" value="1"/>
</dbReference>
<comment type="similarity">
    <text evidence="1">Belongs to the TRAFAC class TrmE-Era-EngA-EngB-Septin-like GTPase superfamily. AIG1/Toc34/Toc159-like paraseptin GTPase family. IAN subfamily.</text>
</comment>
<reference evidence="6" key="2">
    <citation type="submission" date="2025-09" db="UniProtKB">
        <authorList>
            <consortium name="Ensembl"/>
        </authorList>
    </citation>
    <scope>IDENTIFICATION</scope>
</reference>
<evidence type="ECO:0000259" key="5">
    <source>
        <dbReference type="PROSITE" id="PS51720"/>
    </source>
</evidence>
<sequence>MSCSQIFGIQQGSSCRLKASALLLFPASQELNILLVGPRRTGKSSTGNTLLGRGQVFETRGGMASTAASAITSGRQVSVVDSQGWGSSEEFVPREEKAELLRALSLCGPGGPHVILLVVPLLDFTEPERRAVERRMEILTSTVWRHTMVLFTCGDWLSQGGRSVKEHIQSGGPALHWLLEKCRYRYHVFDNKAAVTGKQEVKGDQKKKEWTLRKTNDNEAGSTGGEANGRKEAEQEQVRELLSKVGDILQENGGWHFSLHMYQRLEEEWSLREQELRARLEAETDVKSKQKTAETKINMDPEKEQRLEMEDEELEDRLRKEQDNKEECVERKMNRGEDKEERANVELKRLCSEEDGWDTSSDSRGEREQSSDAKTAMIAAFWPNVGQRLAFSPFKRFA</sequence>
<keyword evidence="7" id="KW-1185">Reference proteome</keyword>
<feature type="region of interest" description="Disordered" evidence="4">
    <location>
        <begin position="197"/>
        <end position="236"/>
    </location>
</feature>
<feature type="domain" description="AIG1-type G" evidence="5">
    <location>
        <begin position="28"/>
        <end position="266"/>
    </location>
</feature>
<evidence type="ECO:0000256" key="3">
    <source>
        <dbReference type="ARBA" id="ARBA00023134"/>
    </source>
</evidence>
<reference evidence="6" key="1">
    <citation type="submission" date="2025-08" db="UniProtKB">
        <authorList>
            <consortium name="Ensembl"/>
        </authorList>
    </citation>
    <scope>IDENTIFICATION</scope>
</reference>
<feature type="compositionally biased region" description="Basic and acidic residues" evidence="4">
    <location>
        <begin position="316"/>
        <end position="352"/>
    </location>
</feature>
<accession>A0A8C4E725</accession>
<name>A0A8C4E725_DICLA</name>
<evidence type="ECO:0000256" key="1">
    <source>
        <dbReference type="ARBA" id="ARBA00008535"/>
    </source>
</evidence>
<dbReference type="GeneTree" id="ENSGT00940000162556"/>
<keyword evidence="2" id="KW-0547">Nucleotide-binding</keyword>
<dbReference type="Ensembl" id="ENSDLAT00005015984.2">
    <property type="protein sequence ID" value="ENSDLAP00005014704.2"/>
    <property type="gene ID" value="ENSDLAG00005007302.2"/>
</dbReference>
<evidence type="ECO:0000256" key="2">
    <source>
        <dbReference type="ARBA" id="ARBA00022741"/>
    </source>
</evidence>
<dbReference type="InterPro" id="IPR006703">
    <property type="entry name" value="G_AIG1"/>
</dbReference>
<dbReference type="Pfam" id="PF04548">
    <property type="entry name" value="AIG1"/>
    <property type="match status" value="1"/>
</dbReference>
<dbReference type="SUPFAM" id="SSF52540">
    <property type="entry name" value="P-loop containing nucleoside triphosphate hydrolases"/>
    <property type="match status" value="1"/>
</dbReference>
<keyword evidence="3" id="KW-0342">GTP-binding</keyword>
<feature type="compositionally biased region" description="Basic and acidic residues" evidence="4">
    <location>
        <begin position="199"/>
        <end position="217"/>
    </location>
</feature>
<evidence type="ECO:0000313" key="6">
    <source>
        <dbReference type="Ensembl" id="ENSDLAP00005014704.2"/>
    </source>
</evidence>
<proteinExistence type="inferred from homology"/>
<organism evidence="6 7">
    <name type="scientific">Dicentrarchus labrax</name>
    <name type="common">European seabass</name>
    <name type="synonym">Morone labrax</name>
    <dbReference type="NCBI Taxonomy" id="13489"/>
    <lineage>
        <taxon>Eukaryota</taxon>
        <taxon>Metazoa</taxon>
        <taxon>Chordata</taxon>
        <taxon>Craniata</taxon>
        <taxon>Vertebrata</taxon>
        <taxon>Euteleostomi</taxon>
        <taxon>Actinopterygii</taxon>
        <taxon>Neopterygii</taxon>
        <taxon>Teleostei</taxon>
        <taxon>Neoteleostei</taxon>
        <taxon>Acanthomorphata</taxon>
        <taxon>Eupercaria</taxon>
        <taxon>Moronidae</taxon>
        <taxon>Dicentrarchus</taxon>
    </lineage>
</organism>
<evidence type="ECO:0000256" key="4">
    <source>
        <dbReference type="SAM" id="MobiDB-lite"/>
    </source>
</evidence>
<feature type="compositionally biased region" description="Basic and acidic residues" evidence="4">
    <location>
        <begin position="361"/>
        <end position="371"/>
    </location>
</feature>
<dbReference type="Gene3D" id="3.40.50.300">
    <property type="entry name" value="P-loop containing nucleotide triphosphate hydrolases"/>
    <property type="match status" value="1"/>
</dbReference>
<dbReference type="InterPro" id="IPR027417">
    <property type="entry name" value="P-loop_NTPase"/>
</dbReference>
<dbReference type="Proteomes" id="UP000694389">
    <property type="component" value="Unassembled WGS sequence"/>
</dbReference>
<dbReference type="PANTHER" id="PTHR10903:SF107">
    <property type="entry name" value="GTPASE IMAP FAMILY MEMBER 4-LIKE-RELATED"/>
    <property type="match status" value="1"/>
</dbReference>